<dbReference type="Proteomes" id="UP001642484">
    <property type="component" value="Unassembled WGS sequence"/>
</dbReference>
<name>A0ABP0QFQ8_9DINO</name>
<feature type="compositionally biased region" description="Acidic residues" evidence="1">
    <location>
        <begin position="15"/>
        <end position="24"/>
    </location>
</feature>
<sequence>MQAEASVPLRPPPGLEEEPDDNESDHERTNAGPPPTFDGTTDFKDYKIRARLWLSTTKSKPRTRGPLLLKNLSGSAFDNFQWLANDDSWLNASDNGETLLAKMNTREYYGEDSREDMLNCLGRLTYQLERSKGENQRDFCARFEIAVRKVRDHGVQLPPEYLGFLFIMSLQLNMEEVKLLMNYTKGSLHVTDVQEWLRVHETELDSGLSSKDPSKTNDKKAVFLTEVAEGSEYQEAEENDGENSDYEILLAAADELGVDEPPEEFEEADAREILASHIPDCSNADSRKQEEMIMIRRWRRIMLRAFVMIQQALIHTLTFRMNMPGFQGQRARQMSQDLDLLADEELDYLQDQILDQTQRRMSDTDSWSMASLSQKAQEYPSSMVNTILKAYARSCNLRPHELHQVQAYELIHEDYQVNGNYFEELEPNEIFAEQDDIPVQAVYGALQNQFTESAKTVEYCLTFRLRDQSLIKLDKISELADEQLEQELPEPKQDTVIDVESDPEEPIEEPPDKRQRLEFIEMLYTAISQSVAQRKRKEFRATDFEGGTCRLEELSLEAESR</sequence>
<organism evidence="2 3">
    <name type="scientific">Durusdinium trenchii</name>
    <dbReference type="NCBI Taxonomy" id="1381693"/>
    <lineage>
        <taxon>Eukaryota</taxon>
        <taxon>Sar</taxon>
        <taxon>Alveolata</taxon>
        <taxon>Dinophyceae</taxon>
        <taxon>Suessiales</taxon>
        <taxon>Symbiodiniaceae</taxon>
        <taxon>Durusdinium</taxon>
    </lineage>
</organism>
<feature type="region of interest" description="Disordered" evidence="1">
    <location>
        <begin position="485"/>
        <end position="514"/>
    </location>
</feature>
<evidence type="ECO:0000313" key="2">
    <source>
        <dbReference type="EMBL" id="CAK9086868.1"/>
    </source>
</evidence>
<comment type="caution">
    <text evidence="2">The sequence shown here is derived from an EMBL/GenBank/DDBJ whole genome shotgun (WGS) entry which is preliminary data.</text>
</comment>
<evidence type="ECO:0000256" key="1">
    <source>
        <dbReference type="SAM" id="MobiDB-lite"/>
    </source>
</evidence>
<dbReference type="EMBL" id="CAXAMN010024461">
    <property type="protein sequence ID" value="CAK9086868.1"/>
    <property type="molecule type" value="Genomic_DNA"/>
</dbReference>
<accession>A0ABP0QFQ8</accession>
<gene>
    <name evidence="2" type="ORF">CCMP2556_LOCUS42059</name>
</gene>
<feature type="compositionally biased region" description="Acidic residues" evidence="1">
    <location>
        <begin position="497"/>
        <end position="509"/>
    </location>
</feature>
<keyword evidence="3" id="KW-1185">Reference proteome</keyword>
<protein>
    <submittedName>
        <fullName evidence="2">Uncharacterized protein</fullName>
    </submittedName>
</protein>
<evidence type="ECO:0000313" key="3">
    <source>
        <dbReference type="Proteomes" id="UP001642484"/>
    </source>
</evidence>
<feature type="region of interest" description="Disordered" evidence="1">
    <location>
        <begin position="1"/>
        <end position="42"/>
    </location>
</feature>
<proteinExistence type="predicted"/>
<reference evidence="2 3" key="1">
    <citation type="submission" date="2024-02" db="EMBL/GenBank/DDBJ databases">
        <authorList>
            <person name="Chen Y."/>
            <person name="Shah S."/>
            <person name="Dougan E. K."/>
            <person name="Thang M."/>
            <person name="Chan C."/>
        </authorList>
    </citation>
    <scope>NUCLEOTIDE SEQUENCE [LARGE SCALE GENOMIC DNA]</scope>
</reference>